<organism evidence="7 8">
    <name type="scientific">Gaopeijia maritima</name>
    <dbReference type="NCBI Taxonomy" id="3119007"/>
    <lineage>
        <taxon>Bacteria</taxon>
        <taxon>Pseudomonadati</taxon>
        <taxon>Gemmatimonadota</taxon>
        <taxon>Longimicrobiia</taxon>
        <taxon>Gaopeijiales</taxon>
        <taxon>Gaopeijiaceae</taxon>
        <taxon>Gaopeijia</taxon>
    </lineage>
</organism>
<reference evidence="7 8" key="1">
    <citation type="submission" date="2024-02" db="EMBL/GenBank/DDBJ databases">
        <title>A novel Gemmatimonadota bacterium.</title>
        <authorList>
            <person name="Du Z.-J."/>
            <person name="Ye Y.-Q."/>
        </authorList>
    </citation>
    <scope>NUCLEOTIDE SEQUENCE [LARGE SCALE GENOMIC DNA]</scope>
    <source>
        <strain evidence="7 8">DH-20</strain>
    </source>
</reference>
<dbReference type="SMART" id="SM00829">
    <property type="entry name" value="PKS_ER"/>
    <property type="match status" value="1"/>
</dbReference>
<dbReference type="EMBL" id="JBBHLI010000004">
    <property type="protein sequence ID" value="MEK9501253.1"/>
    <property type="molecule type" value="Genomic_DNA"/>
</dbReference>
<proteinExistence type="inferred from homology"/>
<evidence type="ECO:0000256" key="2">
    <source>
        <dbReference type="ARBA" id="ARBA00022723"/>
    </source>
</evidence>
<dbReference type="PANTHER" id="PTHR42813">
    <property type="entry name" value="ZINC-TYPE ALCOHOL DEHYDROGENASE-LIKE"/>
    <property type="match status" value="1"/>
</dbReference>
<dbReference type="SUPFAM" id="SSF51735">
    <property type="entry name" value="NAD(P)-binding Rossmann-fold domains"/>
    <property type="match status" value="1"/>
</dbReference>
<protein>
    <submittedName>
        <fullName evidence="7">Alcohol dehydrogenase catalytic domain-containing protein</fullName>
    </submittedName>
</protein>
<evidence type="ECO:0000256" key="1">
    <source>
        <dbReference type="ARBA" id="ARBA00001947"/>
    </source>
</evidence>
<dbReference type="Gene3D" id="3.40.50.720">
    <property type="entry name" value="NAD(P)-binding Rossmann-like Domain"/>
    <property type="match status" value="1"/>
</dbReference>
<dbReference type="Pfam" id="PF00107">
    <property type="entry name" value="ADH_zinc_N"/>
    <property type="match status" value="1"/>
</dbReference>
<dbReference type="InterPro" id="IPR013154">
    <property type="entry name" value="ADH-like_N"/>
</dbReference>
<dbReference type="InterPro" id="IPR020843">
    <property type="entry name" value="ER"/>
</dbReference>
<evidence type="ECO:0000259" key="6">
    <source>
        <dbReference type="SMART" id="SM00829"/>
    </source>
</evidence>
<evidence type="ECO:0000256" key="5">
    <source>
        <dbReference type="RuleBase" id="RU361277"/>
    </source>
</evidence>
<dbReference type="RefSeq" id="WP_405277435.1">
    <property type="nucleotide sequence ID" value="NZ_JBBHLI010000004.1"/>
</dbReference>
<keyword evidence="4" id="KW-0560">Oxidoreductase</keyword>
<evidence type="ECO:0000313" key="7">
    <source>
        <dbReference type="EMBL" id="MEK9501253.1"/>
    </source>
</evidence>
<feature type="domain" description="Enoyl reductase (ER)" evidence="6">
    <location>
        <begin position="7"/>
        <end position="345"/>
    </location>
</feature>
<accession>A0ABU9E939</accession>
<dbReference type="PROSITE" id="PS00059">
    <property type="entry name" value="ADH_ZINC"/>
    <property type="match status" value="1"/>
</dbReference>
<dbReference type="Proteomes" id="UP001484239">
    <property type="component" value="Unassembled WGS sequence"/>
</dbReference>
<dbReference type="SUPFAM" id="SSF50129">
    <property type="entry name" value="GroES-like"/>
    <property type="match status" value="1"/>
</dbReference>
<keyword evidence="2 5" id="KW-0479">Metal-binding</keyword>
<evidence type="ECO:0000313" key="8">
    <source>
        <dbReference type="Proteomes" id="UP001484239"/>
    </source>
</evidence>
<keyword evidence="8" id="KW-1185">Reference proteome</keyword>
<comment type="caution">
    <text evidence="7">The sequence shown here is derived from an EMBL/GenBank/DDBJ whole genome shotgun (WGS) entry which is preliminary data.</text>
</comment>
<dbReference type="Pfam" id="PF08240">
    <property type="entry name" value="ADH_N"/>
    <property type="match status" value="1"/>
</dbReference>
<comment type="cofactor">
    <cofactor evidence="1 5">
        <name>Zn(2+)</name>
        <dbReference type="ChEBI" id="CHEBI:29105"/>
    </cofactor>
</comment>
<keyword evidence="3 5" id="KW-0862">Zinc</keyword>
<comment type="similarity">
    <text evidence="5">Belongs to the zinc-containing alcohol dehydrogenase family.</text>
</comment>
<dbReference type="InterPro" id="IPR036291">
    <property type="entry name" value="NAD(P)-bd_dom_sf"/>
</dbReference>
<gene>
    <name evidence="7" type="ORF">WI372_09705</name>
</gene>
<evidence type="ECO:0000256" key="3">
    <source>
        <dbReference type="ARBA" id="ARBA00022833"/>
    </source>
</evidence>
<dbReference type="InterPro" id="IPR011032">
    <property type="entry name" value="GroES-like_sf"/>
</dbReference>
<sequence length="349" mass="35911">MKAVTFQAIERVAVSECPDPALEGPRDAVVEVEAAGLCGSDLHPYFGRERGIDPGTILGHELVGRVVAAGPDAGVRVGDRVVSPFTTSCGRCAPCRSGLTARCVEGQLLGWVENGVGLHGAQAERIRIPLADGTLVPLPESLEDPALALLAGDILSTGLFGADAARVEAGRVVVVVGCGPVGLMAIRASLHRGARAVVAVDRVESRLATAATFGAEAAHLDGDPAAVVARLTEGRGADAAIEAVGSPGATRTAADLLRPGGVLSAVGVHTEPHLALSPGELYDRNLTYAAGRCPARHFLPETLDIAVRDAALLSTMITHRLPLAEAPEAYRAFGAHREGWGKVVFLPGG</sequence>
<dbReference type="InterPro" id="IPR002328">
    <property type="entry name" value="ADH_Zn_CS"/>
</dbReference>
<evidence type="ECO:0000256" key="4">
    <source>
        <dbReference type="ARBA" id="ARBA00023002"/>
    </source>
</evidence>
<dbReference type="InterPro" id="IPR013149">
    <property type="entry name" value="ADH-like_C"/>
</dbReference>
<name>A0ABU9E939_9BACT</name>
<dbReference type="Gene3D" id="3.90.180.10">
    <property type="entry name" value="Medium-chain alcohol dehydrogenases, catalytic domain"/>
    <property type="match status" value="1"/>
</dbReference>
<dbReference type="PANTHER" id="PTHR42813:SF2">
    <property type="entry name" value="DEHYDROGENASE, ZINC-CONTAINING, PUTATIVE (AFU_ORTHOLOGUE AFUA_2G02810)-RELATED"/>
    <property type="match status" value="1"/>
</dbReference>